<feature type="compositionally biased region" description="Polar residues" evidence="3">
    <location>
        <begin position="83"/>
        <end position="92"/>
    </location>
</feature>
<feature type="region of interest" description="Disordered" evidence="3">
    <location>
        <begin position="239"/>
        <end position="301"/>
    </location>
</feature>
<dbReference type="PANTHER" id="PTHR46006:SF5">
    <property type="entry name" value="DH DOMAIN-CONTAINING PROTEIN"/>
    <property type="match status" value="1"/>
</dbReference>
<dbReference type="PROSITE" id="PS50010">
    <property type="entry name" value="DH_2"/>
    <property type="match status" value="1"/>
</dbReference>
<feature type="compositionally biased region" description="Low complexity" evidence="3">
    <location>
        <begin position="459"/>
        <end position="486"/>
    </location>
</feature>
<evidence type="ECO:0000259" key="4">
    <source>
        <dbReference type="PROSITE" id="PS50010"/>
    </source>
</evidence>
<dbReference type="AlphaFoldDB" id="A0A8T0FRZ6"/>
<dbReference type="GO" id="GO:0031097">
    <property type="term" value="C:medial cortex"/>
    <property type="evidence" value="ECO:0007669"/>
    <property type="project" value="UniProtKB-ARBA"/>
</dbReference>
<dbReference type="Proteomes" id="UP000807504">
    <property type="component" value="Unassembled WGS sequence"/>
</dbReference>
<feature type="compositionally biased region" description="Pro residues" evidence="3">
    <location>
        <begin position="286"/>
        <end position="300"/>
    </location>
</feature>
<feature type="compositionally biased region" description="Basic and acidic residues" evidence="3">
    <location>
        <begin position="491"/>
        <end position="510"/>
    </location>
</feature>
<proteinExistence type="predicted"/>
<dbReference type="FunFam" id="1.20.900.10:FF:000038">
    <property type="entry name" value="Myosin-M heavy chain"/>
    <property type="match status" value="1"/>
</dbReference>
<protein>
    <submittedName>
        <fullName evidence="5">Myosin-M heavy chain like protein</fullName>
    </submittedName>
</protein>
<evidence type="ECO:0000313" key="6">
    <source>
        <dbReference type="Proteomes" id="UP000807504"/>
    </source>
</evidence>
<keyword evidence="6" id="KW-1185">Reference proteome</keyword>
<feature type="region of interest" description="Disordered" evidence="3">
    <location>
        <begin position="134"/>
        <end position="191"/>
    </location>
</feature>
<dbReference type="Pfam" id="PF00621">
    <property type="entry name" value="RhoGEF"/>
    <property type="match status" value="1"/>
</dbReference>
<dbReference type="CDD" id="cd00160">
    <property type="entry name" value="RhoGEF"/>
    <property type="match status" value="1"/>
</dbReference>
<dbReference type="PANTHER" id="PTHR46006">
    <property type="entry name" value="RHO GUANINE NUCLEOTIDE EXCHANGE FACTOR AT 64C, ISOFORM A"/>
    <property type="match status" value="1"/>
</dbReference>
<dbReference type="SUPFAM" id="SSF48065">
    <property type="entry name" value="DBL homology domain (DH-domain)"/>
    <property type="match status" value="1"/>
</dbReference>
<organism evidence="5 6">
    <name type="scientific">Argiope bruennichi</name>
    <name type="common">Wasp spider</name>
    <name type="synonym">Aranea bruennichi</name>
    <dbReference type="NCBI Taxonomy" id="94029"/>
    <lineage>
        <taxon>Eukaryota</taxon>
        <taxon>Metazoa</taxon>
        <taxon>Ecdysozoa</taxon>
        <taxon>Arthropoda</taxon>
        <taxon>Chelicerata</taxon>
        <taxon>Arachnida</taxon>
        <taxon>Araneae</taxon>
        <taxon>Araneomorphae</taxon>
        <taxon>Entelegynae</taxon>
        <taxon>Araneoidea</taxon>
        <taxon>Araneidae</taxon>
        <taxon>Argiope</taxon>
    </lineage>
</organism>
<dbReference type="InterPro" id="IPR000219">
    <property type="entry name" value="DH_dom"/>
</dbReference>
<evidence type="ECO:0000256" key="1">
    <source>
        <dbReference type="ARBA" id="ARBA00004496"/>
    </source>
</evidence>
<name>A0A8T0FRZ6_ARGBR</name>
<evidence type="ECO:0000313" key="5">
    <source>
        <dbReference type="EMBL" id="KAF8793917.1"/>
    </source>
</evidence>
<feature type="region of interest" description="Disordered" evidence="3">
    <location>
        <begin position="34"/>
        <end position="92"/>
    </location>
</feature>
<evidence type="ECO:0000256" key="2">
    <source>
        <dbReference type="ARBA" id="ARBA00022490"/>
    </source>
</evidence>
<keyword evidence="2" id="KW-0963">Cytoplasm</keyword>
<dbReference type="GO" id="GO:0035025">
    <property type="term" value="P:positive regulation of Rho protein signal transduction"/>
    <property type="evidence" value="ECO:0007669"/>
    <property type="project" value="TreeGrafter"/>
</dbReference>
<reference evidence="5" key="2">
    <citation type="submission" date="2020-06" db="EMBL/GenBank/DDBJ databases">
        <authorList>
            <person name="Sheffer M."/>
        </authorList>
    </citation>
    <scope>NUCLEOTIDE SEQUENCE</scope>
</reference>
<dbReference type="SMART" id="SM00325">
    <property type="entry name" value="RhoGEF"/>
    <property type="match status" value="1"/>
</dbReference>
<evidence type="ECO:0000256" key="3">
    <source>
        <dbReference type="SAM" id="MobiDB-lite"/>
    </source>
</evidence>
<feature type="domain" description="DH" evidence="4">
    <location>
        <begin position="565"/>
        <end position="756"/>
    </location>
</feature>
<sequence>MDMNGVWTGFERFYSPSVTQFYLYTDYTFGSTKSESSSILPKNGVSSPAASLEATTSPRGKSDLGDQSPLQNQSFAHHDGGDTSLSNYDENISSMSTDGATISDFSSVAVNDAVGNENLRTIVDASSENGFISEKRSNIATDDPDDDSSESSYMSLPSDKDSGSTTTYDPLNSPCKGNKKSFDAQTTEMSRQLARNFHQPEGDSKILTCTVINQESRFDDSSEVKESDHLTESVIEGIETNLDTSSSHNGEDRKTPDSLSSDEEPPPPTEIEGPLYSNLLYVPRKSPSPPPLPTTLPPLPPKRRTLGNIVQIGTPAPLPYISNESDDDSLYDVLPAHTAPKAVYGDAQSIYESRRYSDTGATVVTIPCGASDVASEHIYCSVGSDGIYEELTNNKDSREIIVSTNPFGTHRRSFFEGASKAEILKFLEGAKQRVVDHLVEDDILDDDDEDIPHTKNARNNPIRISNISSSSDSSTISSNSSVSRDGSSGDEISRLKNDRHMGNSEVERADSGVGSETSKPAVSRRAKPDVEELCADCDQQLESDIVDQISCCPLVCKKCDKKRSERKEIVTEIVETEFKYGKDLMIIKEEFKAPMEVAGLLTKEQLNGVFLNLEELIVVNAQFSEKLKDATDIAVEQGDEDYTNVNIGKLFLETTSMLKAFEVYCIRQGSASVLLTNLEKEKELLRIFLRVSQMENTLLRRMNLSAFLMVPVQRVTKYPLLLNRLYKVTPYHHKDREALREAQLKIELHLEHINQQTKGISGTKIWRRISNISATHRRSTNISDIGSIQLRKMAMEVLEWSKEDIRFVMAGKLSFSGAVDFTKSRRGRAIKFTPSHAILATRGRPNALYRPDLINDTPLFPRDSGIEDATLLLVKEKNGRYSLARDPLHLGSCIISAELEDEDIIEIQEYTTKESIFLKAECHSDTMEWLKQLRYHAKDLGAWKRRRNALANIMINGMIRQQ</sequence>
<dbReference type="Gene3D" id="1.20.900.10">
    <property type="entry name" value="Dbl homology (DH) domain"/>
    <property type="match status" value="1"/>
</dbReference>
<dbReference type="InterPro" id="IPR035899">
    <property type="entry name" value="DBL_dom_sf"/>
</dbReference>
<feature type="region of interest" description="Disordered" evidence="3">
    <location>
        <begin position="445"/>
        <end position="525"/>
    </location>
</feature>
<dbReference type="EMBL" id="JABXBU010000002">
    <property type="protein sequence ID" value="KAF8793917.1"/>
    <property type="molecule type" value="Genomic_DNA"/>
</dbReference>
<feature type="compositionally biased region" description="Polar residues" evidence="3">
    <location>
        <begin position="34"/>
        <end position="59"/>
    </location>
</feature>
<comment type="subcellular location">
    <subcellularLocation>
        <location evidence="1">Cytoplasm</location>
    </subcellularLocation>
</comment>
<dbReference type="GO" id="GO:0005085">
    <property type="term" value="F:guanyl-nucleotide exchange factor activity"/>
    <property type="evidence" value="ECO:0007669"/>
    <property type="project" value="InterPro"/>
</dbReference>
<dbReference type="InterPro" id="IPR051480">
    <property type="entry name" value="Endocytic_GEF_Adapter"/>
</dbReference>
<reference evidence="5" key="1">
    <citation type="journal article" date="2020" name="bioRxiv">
        <title>Chromosome-level reference genome of the European wasp spider Argiope bruennichi: a resource for studies on range expansion and evolutionary adaptation.</title>
        <authorList>
            <person name="Sheffer M.M."/>
            <person name="Hoppe A."/>
            <person name="Krehenwinkel H."/>
            <person name="Uhl G."/>
            <person name="Kuss A.W."/>
            <person name="Jensen L."/>
            <person name="Jensen C."/>
            <person name="Gillespie R.G."/>
            <person name="Hoff K.J."/>
            <person name="Prost S."/>
        </authorList>
    </citation>
    <scope>NUCLEOTIDE SEQUENCE</scope>
</reference>
<gene>
    <name evidence="5" type="ORF">HNY73_001946</name>
</gene>
<accession>A0A8T0FRZ6</accession>
<comment type="caution">
    <text evidence="5">The sequence shown here is derived from an EMBL/GenBank/DDBJ whole genome shotgun (WGS) entry which is preliminary data.</text>
</comment>